<accession>A0ABV0BEP9</accession>
<dbReference type="RefSeq" id="WP_346335461.1">
    <property type="nucleotide sequence ID" value="NZ_JBBYXI010000001.1"/>
</dbReference>
<dbReference type="Pfam" id="PF13643">
    <property type="entry name" value="DUF4145"/>
    <property type="match status" value="1"/>
</dbReference>
<dbReference type="Proteomes" id="UP001418637">
    <property type="component" value="Unassembled WGS sequence"/>
</dbReference>
<proteinExistence type="predicted"/>
<name>A0ABV0BEP9_9HYPH</name>
<evidence type="ECO:0000313" key="2">
    <source>
        <dbReference type="EMBL" id="MEN3929460.1"/>
    </source>
</evidence>
<dbReference type="InterPro" id="IPR025285">
    <property type="entry name" value="DUF4145"/>
</dbReference>
<sequence length="237" mass="27093">MSMHNYNHFKTSKAHCPSCNGDRICKVYGCKTINFNEEEAQIHGEVTHSLLQCCGCEAMFYEVSSWNSEEIDYSYDDFGNEKCAPIYDKCIYPKPEIKNKPTWLSEIEDIDITIFKILNEVYIAYENDAHTLATVGLRTVLDRATEILNIDPAITFKEKLENLKTKGFIGGKEFDILEVVIDAGNAAAHRGWITRDKNVRQLLSTVEIFIERSLVQADSVLQLKKFIPEKPKRVKTT</sequence>
<evidence type="ECO:0000313" key="3">
    <source>
        <dbReference type="Proteomes" id="UP001418637"/>
    </source>
</evidence>
<reference evidence="2 3" key="1">
    <citation type="submission" date="2024-04" db="EMBL/GenBank/DDBJ databases">
        <title>A novel species isolated from cricket.</title>
        <authorList>
            <person name="Wang H.-C."/>
        </authorList>
    </citation>
    <scope>NUCLEOTIDE SEQUENCE [LARGE SCALE GENOMIC DNA]</scope>
    <source>
        <strain evidence="2 3">WL0021</strain>
    </source>
</reference>
<comment type="caution">
    <text evidence="2">The sequence shown here is derived from an EMBL/GenBank/DDBJ whole genome shotgun (WGS) entry which is preliminary data.</text>
</comment>
<protein>
    <submittedName>
        <fullName evidence="2">DUF4145 domain-containing protein</fullName>
    </submittedName>
</protein>
<keyword evidence="3" id="KW-1185">Reference proteome</keyword>
<evidence type="ECO:0000259" key="1">
    <source>
        <dbReference type="Pfam" id="PF13643"/>
    </source>
</evidence>
<feature type="domain" description="DUF4145" evidence="1">
    <location>
        <begin position="120"/>
        <end position="205"/>
    </location>
</feature>
<organism evidence="2 3">
    <name type="scientific">Hohaiivirga grylli</name>
    <dbReference type="NCBI Taxonomy" id="3133970"/>
    <lineage>
        <taxon>Bacteria</taxon>
        <taxon>Pseudomonadati</taxon>
        <taxon>Pseudomonadota</taxon>
        <taxon>Alphaproteobacteria</taxon>
        <taxon>Hyphomicrobiales</taxon>
        <taxon>Methylobacteriaceae</taxon>
        <taxon>Hohaiivirga</taxon>
    </lineage>
</organism>
<gene>
    <name evidence="2" type="ORF">WJT86_00120</name>
</gene>
<dbReference type="EMBL" id="JBBYXI010000001">
    <property type="protein sequence ID" value="MEN3929460.1"/>
    <property type="molecule type" value="Genomic_DNA"/>
</dbReference>